<gene>
    <name evidence="4" type="ORF">AGR2A_pc0177</name>
</gene>
<evidence type="ECO:0000256" key="2">
    <source>
        <dbReference type="SAM" id="Coils"/>
    </source>
</evidence>
<dbReference type="Gene3D" id="2.40.420.20">
    <property type="match status" value="1"/>
</dbReference>
<evidence type="ECO:0000259" key="3">
    <source>
        <dbReference type="Pfam" id="PF25917"/>
    </source>
</evidence>
<dbReference type="EMBL" id="FBVY01000049">
    <property type="protein sequence ID" value="CUX04173.1"/>
    <property type="molecule type" value="Genomic_DNA"/>
</dbReference>
<organism evidence="4 5">
    <name type="scientific">Agrobacterium genomosp. 2 str. CFBP 5494</name>
    <dbReference type="NCBI Taxonomy" id="1183436"/>
    <lineage>
        <taxon>Bacteria</taxon>
        <taxon>Pseudomonadati</taxon>
        <taxon>Pseudomonadota</taxon>
        <taxon>Alphaproteobacteria</taxon>
        <taxon>Hyphomicrobiales</taxon>
        <taxon>Rhizobiaceae</taxon>
        <taxon>Rhizobium/Agrobacterium group</taxon>
        <taxon>Agrobacterium</taxon>
        <taxon>Agrobacterium tumefaciens complex</taxon>
    </lineage>
</organism>
<evidence type="ECO:0000313" key="5">
    <source>
        <dbReference type="Proteomes" id="UP000191933"/>
    </source>
</evidence>
<comment type="caution">
    <text evidence="4">The sequence shown here is derived from an EMBL/GenBank/DDBJ whole genome shotgun (WGS) entry which is preliminary data.</text>
</comment>
<reference evidence="4 5" key="1">
    <citation type="submission" date="2016-01" db="EMBL/GenBank/DDBJ databases">
        <authorList>
            <person name="Regsiter A."/>
            <person name="william w."/>
        </authorList>
    </citation>
    <scope>NUCLEOTIDE SEQUENCE [LARGE SCALE GENOMIC DNA]</scope>
    <source>
        <strain evidence="4 5">CFBP 5494</strain>
    </source>
</reference>
<evidence type="ECO:0000256" key="1">
    <source>
        <dbReference type="ARBA" id="ARBA00009477"/>
    </source>
</evidence>
<dbReference type="PANTHER" id="PTHR30469">
    <property type="entry name" value="MULTIDRUG RESISTANCE PROTEIN MDTA"/>
    <property type="match status" value="1"/>
</dbReference>
<dbReference type="Gene3D" id="2.40.30.170">
    <property type="match status" value="1"/>
</dbReference>
<keyword evidence="5" id="KW-1185">Reference proteome</keyword>
<dbReference type="GO" id="GO:1990281">
    <property type="term" value="C:efflux pump complex"/>
    <property type="evidence" value="ECO:0007669"/>
    <property type="project" value="TreeGrafter"/>
</dbReference>
<dbReference type="NCBIfam" id="TIGR01730">
    <property type="entry name" value="RND_mfp"/>
    <property type="match status" value="1"/>
</dbReference>
<dbReference type="AlphaFoldDB" id="A0A9W5B8I3"/>
<protein>
    <submittedName>
        <fullName evidence="4">Component of multidrug efflux system (RND family)</fullName>
    </submittedName>
</protein>
<keyword evidence="2" id="KW-0175">Coiled coil</keyword>
<comment type="similarity">
    <text evidence="1">Belongs to the membrane fusion protein (MFP) (TC 8.A.1) family.</text>
</comment>
<dbReference type="PANTHER" id="PTHR30469:SF38">
    <property type="entry name" value="HLYD FAMILY SECRETION PROTEIN"/>
    <property type="match status" value="1"/>
</dbReference>
<dbReference type="Pfam" id="PF25917">
    <property type="entry name" value="BSH_RND"/>
    <property type="match status" value="1"/>
</dbReference>
<feature type="coiled-coil region" evidence="2">
    <location>
        <begin position="203"/>
        <end position="237"/>
    </location>
</feature>
<feature type="domain" description="Multidrug resistance protein MdtA-like barrel-sandwich hybrid" evidence="3">
    <location>
        <begin position="125"/>
        <end position="260"/>
    </location>
</feature>
<dbReference type="SUPFAM" id="SSF111369">
    <property type="entry name" value="HlyD-like secretion proteins"/>
    <property type="match status" value="1"/>
</dbReference>
<name>A0A9W5B8I3_9HYPH</name>
<proteinExistence type="inferred from homology"/>
<dbReference type="GO" id="GO:0015562">
    <property type="term" value="F:efflux transmembrane transporter activity"/>
    <property type="evidence" value="ECO:0007669"/>
    <property type="project" value="TreeGrafter"/>
</dbReference>
<dbReference type="Gene3D" id="2.40.50.100">
    <property type="match status" value="1"/>
</dbReference>
<dbReference type="Proteomes" id="UP000191933">
    <property type="component" value="Unassembled WGS sequence"/>
</dbReference>
<evidence type="ECO:0000313" key="4">
    <source>
        <dbReference type="EMBL" id="CUX04173.1"/>
    </source>
</evidence>
<sequence length="423" mass="45485">MRRARKSRLTHRRVRRALARLEMARFVARVSARSAHRLAIPRPRQFQLRHHTFQNSSRGFEHQEKRIMALLTRISPAISLALLTACAPAEQPVPKEARYVETIVIEATEVSGTTSTSGKISARIQADLSFRVGGRIAERMVDVGDHVKAGQVLARIDDKEQKADLQVALANLRSAQAQRTQAQLSYTRQQSLIATSVTTQAAVDSAREALLTAQATVRSAEAQVDTAKDTLQQTVLKSEADGIITARNAEVGQVVQAAQAIVSLAYDGPRDAVINIDEAALLGRGVEDVAEVRLLSGGGTYKARVREVSPSLDTTTGTIRVKLGLEGGLDAPLGSSVVVTARYKPQTVIELPWSSMASSDGRPAVWLVDPNTRAVSLHPVGVTSYAVERFSVGSGLNANDVVVSNGTKFLSDGDVVTFEGATP</sequence>
<accession>A0A9W5B8I3</accession>
<dbReference type="InterPro" id="IPR058625">
    <property type="entry name" value="MdtA-like_BSH"/>
</dbReference>
<dbReference type="InterPro" id="IPR006143">
    <property type="entry name" value="RND_pump_MFP"/>
</dbReference>
<dbReference type="Gene3D" id="1.10.287.470">
    <property type="entry name" value="Helix hairpin bin"/>
    <property type="match status" value="1"/>
</dbReference>